<dbReference type="PANTHER" id="PTHR41786:SF1">
    <property type="entry name" value="6-HYDROXYMETHYLPTERIN DIPHOSPHOKINASE MPTE-LIKE DOMAIN-CONTAINING PROTEIN"/>
    <property type="match status" value="1"/>
</dbReference>
<name>A0ABS0BXY9_9GAMM</name>
<sequence>MSSRFGALETNAFGEKFFPEINGRWFVKQSSEVLYHRYYPELLQEEDHLFIIIGSDSGLLYRFLQTHTSLPKHTHYLLIDFDEATSHLDIAEKQRDSFADSEKLPQVLLVSDQFNLANVGSYFMSYLVRNKITLLRSFAAEDAEPGSEYGQLRKKFEEAYTQLIHQELIALNSRPFVDAQLMNLADNLNPFGQMKNRLEGSVALVLGGGPTLDSAIEWIKSNQQRVVIFSAARIARRLIKEGIDPDIFVSVDPHDVSFDNSKGIFSFWNKSLLVHSYHINPKILAQWSGVSAYLGKAMPWANDEAANFDAPGPNVINTATHIAFELGCSTIIFSGVDMCFAGKQAFESGSDEAKAGGKFVFKEVLSVENNAGEQAQTQPRYALGRDMLEMQVNNYLQQKPAMQFLTLGRESAKMARVTYVSPQELQLQGNAIQFEIETMIDALRLDGKQRQSRVQSVIGQLKKQIKRFHSLHSDAEAVLALIPKMYDRFGQEDSKVLKKFFTLKKSVDKAIGEDGDMLFHYENKPFSANFKSIEDESAMSQNEIQDQLQSFYSGVKAASSAFHKSLLKAVEMAELRLSELKGHDLKFCIAKWQELEQPGRALLWLNWHPLDRENENGPLLDQCVADFMQLIENTQTKKLAELEQTSQSLPSLFNRALKAFENRDGIEVEDIIQHLQQMEDKQGLQDLIHFCFGLKQELQANWQDALHEYLKIEFASIRHPSLKRALNVSMQLQDNQLSLQLLEQLCHYSLDYMLPYANLLDLLGQKEFSAEVLNMYLQQKPENDSVRVQLAQKLMELQHVDLARQHLQQVVDRHPEHKTALHLLSQL</sequence>
<dbReference type="InterPro" id="IPR002826">
    <property type="entry name" value="MptE-like"/>
</dbReference>
<dbReference type="Proteomes" id="UP001193680">
    <property type="component" value="Unassembled WGS sequence"/>
</dbReference>
<evidence type="ECO:0000259" key="1">
    <source>
        <dbReference type="Pfam" id="PF01973"/>
    </source>
</evidence>
<dbReference type="InterPro" id="IPR011990">
    <property type="entry name" value="TPR-like_helical_dom_sf"/>
</dbReference>
<organism evidence="2 3">
    <name type="scientific">Thiomicrorhabdus heinhorstiae</name>
    <dbReference type="NCBI Taxonomy" id="2748010"/>
    <lineage>
        <taxon>Bacteria</taxon>
        <taxon>Pseudomonadati</taxon>
        <taxon>Pseudomonadota</taxon>
        <taxon>Gammaproteobacteria</taxon>
        <taxon>Thiotrichales</taxon>
        <taxon>Piscirickettsiaceae</taxon>
        <taxon>Thiomicrorhabdus</taxon>
    </lineage>
</organism>
<dbReference type="RefSeq" id="WP_185978810.1">
    <property type="nucleotide sequence ID" value="NZ_JACBGI020000024.1"/>
</dbReference>
<feature type="domain" description="6-hydroxymethylpterin diphosphokinase MptE-like" evidence="1">
    <location>
        <begin position="180"/>
        <end position="341"/>
    </location>
</feature>
<dbReference type="Gene3D" id="1.25.40.10">
    <property type="entry name" value="Tetratricopeptide repeat domain"/>
    <property type="match status" value="1"/>
</dbReference>
<keyword evidence="3" id="KW-1185">Reference proteome</keyword>
<dbReference type="PANTHER" id="PTHR41786">
    <property type="entry name" value="MOTILITY ACCESSORY FACTOR MAF"/>
    <property type="match status" value="1"/>
</dbReference>
<gene>
    <name evidence="2" type="ORF">H8792_009960</name>
</gene>
<evidence type="ECO:0000313" key="3">
    <source>
        <dbReference type="Proteomes" id="UP001193680"/>
    </source>
</evidence>
<dbReference type="EMBL" id="JACBGI020000024">
    <property type="protein sequence ID" value="MBF6058663.1"/>
    <property type="molecule type" value="Genomic_DNA"/>
</dbReference>
<accession>A0ABS0BXY9</accession>
<comment type="caution">
    <text evidence="2">The sequence shown here is derived from an EMBL/GenBank/DDBJ whole genome shotgun (WGS) entry which is preliminary data.</text>
</comment>
<dbReference type="SUPFAM" id="SSF48452">
    <property type="entry name" value="TPR-like"/>
    <property type="match status" value="1"/>
</dbReference>
<proteinExistence type="predicted"/>
<protein>
    <submittedName>
        <fullName evidence="2">DUF115 domain-containing protein</fullName>
    </submittedName>
</protein>
<dbReference type="Pfam" id="PF01973">
    <property type="entry name" value="MptE-like"/>
    <property type="match status" value="1"/>
</dbReference>
<evidence type="ECO:0000313" key="2">
    <source>
        <dbReference type="EMBL" id="MBF6058663.1"/>
    </source>
</evidence>
<reference evidence="2 3" key="1">
    <citation type="submission" date="2020-11" db="EMBL/GenBank/DDBJ databases">
        <title>Sulfur oxidizing isolate from Hospital Hole Sinkhole.</title>
        <authorList>
            <person name="Scott K.M."/>
        </authorList>
    </citation>
    <scope>NUCLEOTIDE SEQUENCE [LARGE SCALE GENOMIC DNA]</scope>
    <source>
        <strain evidence="2 3">HH1</strain>
    </source>
</reference>